<reference evidence="1" key="1">
    <citation type="journal article" date="2015" name="Nature">
        <title>Complex archaea that bridge the gap between prokaryotes and eukaryotes.</title>
        <authorList>
            <person name="Spang A."/>
            <person name="Saw J.H."/>
            <person name="Jorgensen S.L."/>
            <person name="Zaremba-Niedzwiedzka K."/>
            <person name="Martijn J."/>
            <person name="Lind A.E."/>
            <person name="van Eijk R."/>
            <person name="Schleper C."/>
            <person name="Guy L."/>
            <person name="Ettema T.J."/>
        </authorList>
    </citation>
    <scope>NUCLEOTIDE SEQUENCE</scope>
</reference>
<gene>
    <name evidence="1" type="ORF">LCGC14_2945590</name>
</gene>
<name>A0A0F8XGJ0_9ZZZZ</name>
<sequence length="131" mass="14723">MNDNEATEQLIREAEQRAAKITGMRAMLNFLETHPQIPMPWFGQNDAFANSGEDIAEIARAMTPVTKGVVGNWYVLKRNFGNDVQLHVNFGRDAVCERIVIGTEDIPEKVIEAYTKEIVEWVCPDTILATS</sequence>
<comment type="caution">
    <text evidence="1">The sequence shown here is derived from an EMBL/GenBank/DDBJ whole genome shotgun (WGS) entry which is preliminary data.</text>
</comment>
<organism evidence="1">
    <name type="scientific">marine sediment metagenome</name>
    <dbReference type="NCBI Taxonomy" id="412755"/>
    <lineage>
        <taxon>unclassified sequences</taxon>
        <taxon>metagenomes</taxon>
        <taxon>ecological metagenomes</taxon>
    </lineage>
</organism>
<accession>A0A0F8XGJ0</accession>
<evidence type="ECO:0000313" key="1">
    <source>
        <dbReference type="EMBL" id="KKK68287.1"/>
    </source>
</evidence>
<dbReference type="EMBL" id="LAZR01059209">
    <property type="protein sequence ID" value="KKK68287.1"/>
    <property type="molecule type" value="Genomic_DNA"/>
</dbReference>
<dbReference type="AlphaFoldDB" id="A0A0F8XGJ0"/>
<proteinExistence type="predicted"/>
<protein>
    <submittedName>
        <fullName evidence="1">Uncharacterized protein</fullName>
    </submittedName>
</protein>